<dbReference type="SUPFAM" id="SSF56496">
    <property type="entry name" value="Fibrinogen C-terminal domain-like"/>
    <property type="match status" value="1"/>
</dbReference>
<dbReference type="PANTHER" id="PTHR47221:SF6">
    <property type="entry name" value="FIBRINOGEN ALPHA CHAIN"/>
    <property type="match status" value="1"/>
</dbReference>
<evidence type="ECO:0000256" key="5">
    <source>
        <dbReference type="ARBA" id="ARBA00023157"/>
    </source>
</evidence>
<sequence>MKGILVVALLLCYNEVLVETSRRVAQDTFKLTDIEVKALNYIPDGKFSSKDCFEVLENGGENSGWYIIEPRENSTKRKIKVYCDQTTELQGWTVIQRNFGLKSMKLDWNNYKHGFKDNSTFWLGNDNIFDVLNHQTTPMRMVIEAWDHEDQSSIAIYDSVTMKNEAHNYELCVNNITGRDPFGFSKFDPPCVNFTTYDRDNDFADDANCAEMLG</sequence>
<evidence type="ECO:0000256" key="7">
    <source>
        <dbReference type="SAM" id="SignalP"/>
    </source>
</evidence>
<feature type="domain" description="Fibrinogen C-terminal" evidence="8">
    <location>
        <begin position="43"/>
        <end position="214"/>
    </location>
</feature>
<proteinExistence type="predicted"/>
<evidence type="ECO:0000313" key="9">
    <source>
        <dbReference type="EMBL" id="CAH1782161.1"/>
    </source>
</evidence>
<dbReference type="GO" id="GO:0030674">
    <property type="term" value="F:protein-macromolecule adaptor activity"/>
    <property type="evidence" value="ECO:0007669"/>
    <property type="project" value="TreeGrafter"/>
</dbReference>
<comment type="subcellular location">
    <subcellularLocation>
        <location evidence="1">Secreted</location>
    </subcellularLocation>
</comment>
<evidence type="ECO:0000256" key="6">
    <source>
        <dbReference type="ARBA" id="ARBA00023180"/>
    </source>
</evidence>
<dbReference type="GO" id="GO:0005577">
    <property type="term" value="C:fibrinogen complex"/>
    <property type="evidence" value="ECO:0007669"/>
    <property type="project" value="TreeGrafter"/>
</dbReference>
<dbReference type="PANTHER" id="PTHR47221">
    <property type="entry name" value="FIBRINOGEN ALPHA CHAIN"/>
    <property type="match status" value="1"/>
</dbReference>
<dbReference type="Proteomes" id="UP000749559">
    <property type="component" value="Unassembled WGS sequence"/>
</dbReference>
<keyword evidence="4" id="KW-0175">Coiled coil</keyword>
<dbReference type="Pfam" id="PF00147">
    <property type="entry name" value="Fibrinogen_C"/>
    <property type="match status" value="1"/>
</dbReference>
<dbReference type="InterPro" id="IPR014716">
    <property type="entry name" value="Fibrinogen_a/b/g_C_1"/>
</dbReference>
<protein>
    <recommendedName>
        <fullName evidence="8">Fibrinogen C-terminal domain-containing protein</fullName>
    </recommendedName>
</protein>
<reference evidence="9" key="1">
    <citation type="submission" date="2022-03" db="EMBL/GenBank/DDBJ databases">
        <authorList>
            <person name="Martin C."/>
        </authorList>
    </citation>
    <scope>NUCLEOTIDE SEQUENCE</scope>
</reference>
<feature type="non-terminal residue" evidence="9">
    <location>
        <position position="214"/>
    </location>
</feature>
<keyword evidence="6" id="KW-0325">Glycoprotein</keyword>
<evidence type="ECO:0000256" key="1">
    <source>
        <dbReference type="ARBA" id="ARBA00004613"/>
    </source>
</evidence>
<dbReference type="InterPro" id="IPR036056">
    <property type="entry name" value="Fibrinogen-like_C"/>
</dbReference>
<feature type="signal peptide" evidence="7">
    <location>
        <begin position="1"/>
        <end position="20"/>
    </location>
</feature>
<evidence type="ECO:0000313" key="10">
    <source>
        <dbReference type="Proteomes" id="UP000749559"/>
    </source>
</evidence>
<dbReference type="OrthoDB" id="6161093at2759"/>
<keyword evidence="3 7" id="KW-0732">Signal</keyword>
<gene>
    <name evidence="9" type="ORF">OFUS_LOCUS8638</name>
</gene>
<feature type="chain" id="PRO_5035906976" description="Fibrinogen C-terminal domain-containing protein" evidence="7">
    <location>
        <begin position="21"/>
        <end position="214"/>
    </location>
</feature>
<dbReference type="InterPro" id="IPR002181">
    <property type="entry name" value="Fibrinogen_a/b/g_C_dom"/>
</dbReference>
<dbReference type="GO" id="GO:0034116">
    <property type="term" value="P:positive regulation of heterotypic cell-cell adhesion"/>
    <property type="evidence" value="ECO:0007669"/>
    <property type="project" value="TreeGrafter"/>
</dbReference>
<dbReference type="Gene3D" id="3.90.215.10">
    <property type="entry name" value="Gamma Fibrinogen, chain A, domain 1"/>
    <property type="match status" value="1"/>
</dbReference>
<evidence type="ECO:0000256" key="4">
    <source>
        <dbReference type="ARBA" id="ARBA00023054"/>
    </source>
</evidence>
<name>A0A8S4NMB7_OWEFU</name>
<dbReference type="InterPro" id="IPR037579">
    <property type="entry name" value="FIB_ANG-like"/>
</dbReference>
<dbReference type="PROSITE" id="PS51406">
    <property type="entry name" value="FIBRINOGEN_C_2"/>
    <property type="match status" value="1"/>
</dbReference>
<organism evidence="9 10">
    <name type="scientific">Owenia fusiformis</name>
    <name type="common">Polychaete worm</name>
    <dbReference type="NCBI Taxonomy" id="6347"/>
    <lineage>
        <taxon>Eukaryota</taxon>
        <taxon>Metazoa</taxon>
        <taxon>Spiralia</taxon>
        <taxon>Lophotrochozoa</taxon>
        <taxon>Annelida</taxon>
        <taxon>Polychaeta</taxon>
        <taxon>Sedentaria</taxon>
        <taxon>Canalipalpata</taxon>
        <taxon>Sabellida</taxon>
        <taxon>Oweniida</taxon>
        <taxon>Oweniidae</taxon>
        <taxon>Owenia</taxon>
    </lineage>
</organism>
<keyword evidence="10" id="KW-1185">Reference proteome</keyword>
<accession>A0A8S4NMB7</accession>
<evidence type="ECO:0000256" key="2">
    <source>
        <dbReference type="ARBA" id="ARBA00022525"/>
    </source>
</evidence>
<comment type="caution">
    <text evidence="9">The sequence shown here is derived from an EMBL/GenBank/DDBJ whole genome shotgun (WGS) entry which is preliminary data.</text>
</comment>
<dbReference type="EMBL" id="CAIIXF020000004">
    <property type="protein sequence ID" value="CAH1782161.1"/>
    <property type="molecule type" value="Genomic_DNA"/>
</dbReference>
<evidence type="ECO:0000259" key="8">
    <source>
        <dbReference type="PROSITE" id="PS51406"/>
    </source>
</evidence>
<dbReference type="SMART" id="SM00186">
    <property type="entry name" value="FBG"/>
    <property type="match status" value="1"/>
</dbReference>
<dbReference type="GO" id="GO:0005201">
    <property type="term" value="F:extracellular matrix structural constituent"/>
    <property type="evidence" value="ECO:0007669"/>
    <property type="project" value="TreeGrafter"/>
</dbReference>
<dbReference type="NCBIfam" id="NF040941">
    <property type="entry name" value="GGGWT_bact"/>
    <property type="match status" value="1"/>
</dbReference>
<evidence type="ECO:0000256" key="3">
    <source>
        <dbReference type="ARBA" id="ARBA00022729"/>
    </source>
</evidence>
<dbReference type="AlphaFoldDB" id="A0A8S4NMB7"/>
<keyword evidence="5" id="KW-1015">Disulfide bond</keyword>
<keyword evidence="2" id="KW-0964">Secreted</keyword>